<reference evidence="2 3" key="1">
    <citation type="submission" date="2008-10" db="EMBL/GenBank/DDBJ databases">
        <title>Draft genome sequence of Desulvovibrio piger (ATCC 29098).</title>
        <authorList>
            <person name="Sudarsanam P."/>
            <person name="Ley R."/>
            <person name="Guruge J."/>
            <person name="Turnbaugh P.J."/>
            <person name="Mahowald M."/>
            <person name="Liep D."/>
            <person name="Gordon J."/>
        </authorList>
    </citation>
    <scope>NUCLEOTIDE SEQUENCE [LARGE SCALE GENOMIC DNA]</scope>
    <source>
        <strain evidence="2 3">ATCC 29098</strain>
    </source>
</reference>
<sequence length="45" mass="4820">MSGKVPNYRIEIIPLFGLVVLPCCLSAGCRFPGPSPDLFPEQGIS</sequence>
<gene>
    <name evidence="2" type="ORF">DESPIG_02185</name>
</gene>
<accession>B6WVR7</accession>
<reference evidence="2 3" key="2">
    <citation type="submission" date="2008-10" db="EMBL/GenBank/DDBJ databases">
        <authorList>
            <person name="Fulton L."/>
            <person name="Clifton S."/>
            <person name="Fulton B."/>
            <person name="Xu J."/>
            <person name="Minx P."/>
            <person name="Pepin K.H."/>
            <person name="Johnson M."/>
            <person name="Bhonagiri V."/>
            <person name="Nash W.E."/>
            <person name="Mardis E.R."/>
            <person name="Wilson R.K."/>
        </authorList>
    </citation>
    <scope>NUCLEOTIDE SEQUENCE [LARGE SCALE GENOMIC DNA]</scope>
    <source>
        <strain evidence="2 3">ATCC 29098</strain>
    </source>
</reference>
<name>B6WVR7_9BACT</name>
<evidence type="ECO:0000313" key="3">
    <source>
        <dbReference type="Proteomes" id="UP000003676"/>
    </source>
</evidence>
<keyword evidence="1" id="KW-0812">Transmembrane</keyword>
<proteinExistence type="predicted"/>
<keyword evidence="1" id="KW-0472">Membrane</keyword>
<feature type="transmembrane region" description="Helical" evidence="1">
    <location>
        <begin position="12"/>
        <end position="33"/>
    </location>
</feature>
<dbReference type="EMBL" id="ABXU01000065">
    <property type="protein sequence ID" value="EEB32973.1"/>
    <property type="molecule type" value="Genomic_DNA"/>
</dbReference>
<protein>
    <recommendedName>
        <fullName evidence="4">Lipoprotein</fullName>
    </recommendedName>
</protein>
<evidence type="ECO:0008006" key="4">
    <source>
        <dbReference type="Google" id="ProtNLM"/>
    </source>
</evidence>
<evidence type="ECO:0000256" key="1">
    <source>
        <dbReference type="SAM" id="Phobius"/>
    </source>
</evidence>
<dbReference type="HOGENOM" id="CLU_3198989_0_0_7"/>
<dbReference type="PROSITE" id="PS51257">
    <property type="entry name" value="PROKAR_LIPOPROTEIN"/>
    <property type="match status" value="1"/>
</dbReference>
<organism evidence="2 3">
    <name type="scientific">Desulfovibrio piger ATCC 29098</name>
    <dbReference type="NCBI Taxonomy" id="411464"/>
    <lineage>
        <taxon>Bacteria</taxon>
        <taxon>Pseudomonadati</taxon>
        <taxon>Thermodesulfobacteriota</taxon>
        <taxon>Desulfovibrionia</taxon>
        <taxon>Desulfovibrionales</taxon>
        <taxon>Desulfovibrionaceae</taxon>
        <taxon>Desulfovibrio</taxon>
    </lineage>
</organism>
<dbReference type="AlphaFoldDB" id="B6WVR7"/>
<dbReference type="Proteomes" id="UP000003676">
    <property type="component" value="Unassembled WGS sequence"/>
</dbReference>
<keyword evidence="1" id="KW-1133">Transmembrane helix</keyword>
<comment type="caution">
    <text evidence="2">The sequence shown here is derived from an EMBL/GenBank/DDBJ whole genome shotgun (WGS) entry which is preliminary data.</text>
</comment>
<evidence type="ECO:0000313" key="2">
    <source>
        <dbReference type="EMBL" id="EEB32973.1"/>
    </source>
</evidence>